<name>A0A346PI37_9EURY</name>
<dbReference type="KEGG" id="nan:AArc1_2873"/>
<dbReference type="Proteomes" id="UP000258707">
    <property type="component" value="Chromosome"/>
</dbReference>
<gene>
    <name evidence="4" type="ORF">AArc1_2873</name>
</gene>
<evidence type="ECO:0000259" key="3">
    <source>
        <dbReference type="PROSITE" id="PS51186"/>
    </source>
</evidence>
<feature type="domain" description="N-acetyltransferase" evidence="3">
    <location>
        <begin position="1"/>
        <end position="172"/>
    </location>
</feature>
<dbReference type="Pfam" id="PF00583">
    <property type="entry name" value="Acetyltransf_1"/>
    <property type="match status" value="1"/>
</dbReference>
<proteinExistence type="predicted"/>
<evidence type="ECO:0000256" key="2">
    <source>
        <dbReference type="ARBA" id="ARBA00023315"/>
    </source>
</evidence>
<keyword evidence="2" id="KW-0012">Acyltransferase</keyword>
<dbReference type="InterPro" id="IPR000182">
    <property type="entry name" value="GNAT_dom"/>
</dbReference>
<dbReference type="InterPro" id="IPR016181">
    <property type="entry name" value="Acyl_CoA_acyltransferase"/>
</dbReference>
<evidence type="ECO:0000256" key="1">
    <source>
        <dbReference type="ARBA" id="ARBA00022679"/>
    </source>
</evidence>
<dbReference type="InterPro" id="IPR050832">
    <property type="entry name" value="Bact_Acetyltransf"/>
</dbReference>
<reference evidence="5" key="1">
    <citation type="submission" date="2017-10" db="EMBL/GenBank/DDBJ databases">
        <title>Phenotypic and genomic properties of facultatively anaerobic sulfur-reducing natronoarchaea from hypersaline soda lakes.</title>
        <authorList>
            <person name="Sorokin D.Y."/>
            <person name="Kublanov I.V."/>
            <person name="Roman P."/>
            <person name="Sinninghe Damste J.S."/>
            <person name="Golyshin P.N."/>
            <person name="Rojo D."/>
            <person name="Ciordia S."/>
            <person name="Mena Md.C."/>
            <person name="Ferrer M."/>
            <person name="Messina E."/>
            <person name="Smedile F."/>
            <person name="La Spada G."/>
            <person name="La Cono V."/>
            <person name="Yakimov M.M."/>
        </authorList>
    </citation>
    <scope>NUCLEOTIDE SEQUENCE [LARGE SCALE GENOMIC DNA]</scope>
    <source>
        <strain evidence="5">AArc1</strain>
    </source>
</reference>
<organism evidence="4 5">
    <name type="scientific">Natrarchaeobaculum sulfurireducens</name>
    <dbReference type="NCBI Taxonomy" id="2044521"/>
    <lineage>
        <taxon>Archaea</taxon>
        <taxon>Methanobacteriati</taxon>
        <taxon>Methanobacteriota</taxon>
        <taxon>Stenosarchaea group</taxon>
        <taxon>Halobacteria</taxon>
        <taxon>Halobacteriales</taxon>
        <taxon>Natrialbaceae</taxon>
        <taxon>Natrarchaeobaculum</taxon>
    </lineage>
</organism>
<dbReference type="PANTHER" id="PTHR43877">
    <property type="entry name" value="AMINOALKYLPHOSPHONATE N-ACETYLTRANSFERASE-RELATED-RELATED"/>
    <property type="match status" value="1"/>
</dbReference>
<dbReference type="CDD" id="cd04301">
    <property type="entry name" value="NAT_SF"/>
    <property type="match status" value="1"/>
</dbReference>
<accession>A0A346PI37</accession>
<keyword evidence="1 4" id="KW-0808">Transferase</keyword>
<dbReference type="EMBL" id="CP024047">
    <property type="protein sequence ID" value="AXR79182.1"/>
    <property type="molecule type" value="Genomic_DNA"/>
</dbReference>
<dbReference type="GeneID" id="37639648"/>
<protein>
    <submittedName>
        <fullName evidence="4">Acetyltransferase (GNAT) family</fullName>
    </submittedName>
</protein>
<dbReference type="AlphaFoldDB" id="A0A346PI37"/>
<evidence type="ECO:0000313" key="5">
    <source>
        <dbReference type="Proteomes" id="UP000258707"/>
    </source>
</evidence>
<dbReference type="Gene3D" id="3.40.630.30">
    <property type="match status" value="1"/>
</dbReference>
<dbReference type="SUPFAM" id="SSF55729">
    <property type="entry name" value="Acyl-CoA N-acyltransferases (Nat)"/>
    <property type="match status" value="1"/>
</dbReference>
<evidence type="ECO:0000313" key="4">
    <source>
        <dbReference type="EMBL" id="AXR79182.1"/>
    </source>
</evidence>
<sequence>MEIRRFQGADDVPGVIRAHGRAWHTAYAELLPRRVLENVAVDPSPEDERRWLESLTPNPDGVFVASEDGDVVGFADVRWGDAEMKSFVGPDEAELKAIYVDPDHWGTGVGTALLERGLEALPTAVSTIRLEMLAGNEVGRQFYEGRGFERTERNEIELGGEAYETDVFSKRL</sequence>
<dbReference type="RefSeq" id="WP_117365173.1">
    <property type="nucleotide sequence ID" value="NZ_CP024047.1"/>
</dbReference>
<dbReference type="PROSITE" id="PS51186">
    <property type="entry name" value="GNAT"/>
    <property type="match status" value="1"/>
</dbReference>
<dbReference type="GO" id="GO:0016747">
    <property type="term" value="F:acyltransferase activity, transferring groups other than amino-acyl groups"/>
    <property type="evidence" value="ECO:0007669"/>
    <property type="project" value="InterPro"/>
</dbReference>